<dbReference type="RefSeq" id="WP_173289950.1">
    <property type="nucleotide sequence ID" value="NZ_AP021888.1"/>
</dbReference>
<feature type="transmembrane region" description="Helical" evidence="2">
    <location>
        <begin position="6"/>
        <end position="26"/>
    </location>
</feature>
<accession>A0A6F8PK56</accession>
<feature type="compositionally biased region" description="Polar residues" evidence="1">
    <location>
        <begin position="57"/>
        <end position="84"/>
    </location>
</feature>
<evidence type="ECO:0000313" key="4">
    <source>
        <dbReference type="Proteomes" id="UP000501466"/>
    </source>
</evidence>
<dbReference type="EMBL" id="AP021888">
    <property type="protein sequence ID" value="BBP42482.1"/>
    <property type="molecule type" value="Genomic_DNA"/>
</dbReference>
<evidence type="ECO:0008006" key="5">
    <source>
        <dbReference type="Google" id="ProtNLM"/>
    </source>
</evidence>
<evidence type="ECO:0000313" key="3">
    <source>
        <dbReference type="EMBL" id="BBP42482.1"/>
    </source>
</evidence>
<evidence type="ECO:0000256" key="2">
    <source>
        <dbReference type="SAM" id="Phobius"/>
    </source>
</evidence>
<dbReference type="NCBIfam" id="TIGR00847">
    <property type="entry name" value="ccoS"/>
    <property type="match status" value="1"/>
</dbReference>
<protein>
    <recommendedName>
        <fullName evidence="5">Cytochrome oxidase maturation protein Cbb3</fullName>
    </recommendedName>
</protein>
<keyword evidence="2" id="KW-0812">Transmembrane</keyword>
<sequence length="84" mass="9314">MDVIYGLIPMMLLFGVLVVAVFIWMAKTGHFDDLDGAAHSIFMDDDVPAPKPEPNKESQVNEFQAQEINNPEAQSLNEQTPPKA</sequence>
<dbReference type="Pfam" id="PF03597">
    <property type="entry name" value="FixS"/>
    <property type="match status" value="1"/>
</dbReference>
<dbReference type="AlphaFoldDB" id="A0A6F8PK56"/>
<keyword evidence="2" id="KW-0472">Membrane</keyword>
<reference evidence="4" key="1">
    <citation type="submission" date="2019-11" db="EMBL/GenBank/DDBJ databases">
        <title>Isolation and characterization of two novel species in the genus Thiomicrorhabdus.</title>
        <authorList>
            <person name="Mochizuki J."/>
            <person name="Kojima H."/>
            <person name="Fukui M."/>
        </authorList>
    </citation>
    <scope>NUCLEOTIDE SEQUENCE [LARGE SCALE GENOMIC DNA]</scope>
    <source>
        <strain evidence="4">AkT22</strain>
    </source>
</reference>
<feature type="region of interest" description="Disordered" evidence="1">
    <location>
        <begin position="45"/>
        <end position="84"/>
    </location>
</feature>
<dbReference type="InterPro" id="IPR004714">
    <property type="entry name" value="Cyt_oxidase_maturation_cbb3"/>
</dbReference>
<keyword evidence="2" id="KW-1133">Transmembrane helix</keyword>
<dbReference type="PANTHER" id="PTHR41532">
    <property type="entry name" value="FIXS PROTEIN"/>
    <property type="match status" value="1"/>
</dbReference>
<dbReference type="KEGG" id="tzo:THMIRHAT_02280"/>
<keyword evidence="4" id="KW-1185">Reference proteome</keyword>
<gene>
    <name evidence="3" type="ORF">THMIRHAT_02280</name>
</gene>
<organism evidence="3 4">
    <name type="scientific">Thiosulfativibrio zosterae</name>
    <dbReference type="NCBI Taxonomy" id="2675053"/>
    <lineage>
        <taxon>Bacteria</taxon>
        <taxon>Pseudomonadati</taxon>
        <taxon>Pseudomonadota</taxon>
        <taxon>Gammaproteobacteria</taxon>
        <taxon>Thiotrichales</taxon>
        <taxon>Piscirickettsiaceae</taxon>
        <taxon>Thiosulfativibrio</taxon>
    </lineage>
</organism>
<proteinExistence type="predicted"/>
<dbReference type="Proteomes" id="UP000501466">
    <property type="component" value="Chromosome"/>
</dbReference>
<name>A0A6F8PK56_9GAMM</name>
<dbReference type="PANTHER" id="PTHR41532:SF1">
    <property type="entry name" value="FIXS PROTEIN"/>
    <property type="match status" value="1"/>
</dbReference>
<evidence type="ECO:0000256" key="1">
    <source>
        <dbReference type="SAM" id="MobiDB-lite"/>
    </source>
</evidence>